<evidence type="ECO:0000256" key="1">
    <source>
        <dbReference type="SAM" id="MobiDB-lite"/>
    </source>
</evidence>
<sequence length="232" mass="26845">MPPPRKYLTPESKHNSVHEKSKCYYERNKHRIQLRHKAAYDARASQMTLADNDPAIVNVNHITRVGRTNALEIRTRTKHRRHQAQPSPLSNNVPPPPPVPLTDSFPKLSTEVKALQDEFNSFIRGMSMHKYVEWLLKAYFKSNSRRQGQIGVFADLLQDLYNLQGAYMKIQDRSLEAEGLSTRHNSLVQAGRPINKVIKWVDDFWRYASDSPGSLWHTYNARQLAWQKDTIG</sequence>
<gene>
    <name evidence="2" type="ORF">EDD18DRAFT_1110308</name>
</gene>
<proteinExistence type="predicted"/>
<accession>A0AA39PPW0</accession>
<name>A0AA39PPW0_9AGAR</name>
<keyword evidence="3" id="KW-1185">Reference proteome</keyword>
<dbReference type="EMBL" id="JAUEPU010000039">
    <property type="protein sequence ID" value="KAK0488335.1"/>
    <property type="molecule type" value="Genomic_DNA"/>
</dbReference>
<dbReference type="AlphaFoldDB" id="A0AA39PPW0"/>
<reference evidence="2" key="1">
    <citation type="submission" date="2023-06" db="EMBL/GenBank/DDBJ databases">
        <authorList>
            <consortium name="Lawrence Berkeley National Laboratory"/>
            <person name="Ahrendt S."/>
            <person name="Sahu N."/>
            <person name="Indic B."/>
            <person name="Wong-Bajracharya J."/>
            <person name="Merenyi Z."/>
            <person name="Ke H.-M."/>
            <person name="Monk M."/>
            <person name="Kocsube S."/>
            <person name="Drula E."/>
            <person name="Lipzen A."/>
            <person name="Balint B."/>
            <person name="Henrissat B."/>
            <person name="Andreopoulos B."/>
            <person name="Martin F.M."/>
            <person name="Harder C.B."/>
            <person name="Rigling D."/>
            <person name="Ford K.L."/>
            <person name="Foster G.D."/>
            <person name="Pangilinan J."/>
            <person name="Papanicolaou A."/>
            <person name="Barry K."/>
            <person name="LaButti K."/>
            <person name="Viragh M."/>
            <person name="Koriabine M."/>
            <person name="Yan M."/>
            <person name="Riley R."/>
            <person name="Champramary S."/>
            <person name="Plett K.L."/>
            <person name="Tsai I.J."/>
            <person name="Slot J."/>
            <person name="Sipos G."/>
            <person name="Plett J."/>
            <person name="Nagy L.G."/>
            <person name="Grigoriev I.V."/>
        </authorList>
    </citation>
    <scope>NUCLEOTIDE SEQUENCE</scope>
    <source>
        <strain evidence="2">HWK02</strain>
    </source>
</reference>
<organism evidence="2 3">
    <name type="scientific">Armillaria luteobubalina</name>
    <dbReference type="NCBI Taxonomy" id="153913"/>
    <lineage>
        <taxon>Eukaryota</taxon>
        <taxon>Fungi</taxon>
        <taxon>Dikarya</taxon>
        <taxon>Basidiomycota</taxon>
        <taxon>Agaricomycotina</taxon>
        <taxon>Agaricomycetes</taxon>
        <taxon>Agaricomycetidae</taxon>
        <taxon>Agaricales</taxon>
        <taxon>Marasmiineae</taxon>
        <taxon>Physalacriaceae</taxon>
        <taxon>Armillaria</taxon>
    </lineage>
</organism>
<comment type="caution">
    <text evidence="2">The sequence shown here is derived from an EMBL/GenBank/DDBJ whole genome shotgun (WGS) entry which is preliminary data.</text>
</comment>
<dbReference type="Proteomes" id="UP001175228">
    <property type="component" value="Unassembled WGS sequence"/>
</dbReference>
<feature type="region of interest" description="Disordered" evidence="1">
    <location>
        <begin position="68"/>
        <end position="98"/>
    </location>
</feature>
<evidence type="ECO:0000313" key="3">
    <source>
        <dbReference type="Proteomes" id="UP001175228"/>
    </source>
</evidence>
<protein>
    <submittedName>
        <fullName evidence="2">Uncharacterized protein</fullName>
    </submittedName>
</protein>
<evidence type="ECO:0000313" key="2">
    <source>
        <dbReference type="EMBL" id="KAK0488335.1"/>
    </source>
</evidence>